<evidence type="ECO:0000256" key="5">
    <source>
        <dbReference type="ARBA" id="ARBA00023136"/>
    </source>
</evidence>
<dbReference type="InterPro" id="IPR004089">
    <property type="entry name" value="MCPsignal_dom"/>
</dbReference>
<proteinExistence type="inferred from homology"/>
<dbReference type="GO" id="GO:0005886">
    <property type="term" value="C:plasma membrane"/>
    <property type="evidence" value="ECO:0007669"/>
    <property type="project" value="UniProtKB-SubCell"/>
</dbReference>
<dbReference type="PANTHER" id="PTHR32089">
    <property type="entry name" value="METHYL-ACCEPTING CHEMOTAXIS PROTEIN MCPB"/>
    <property type="match status" value="1"/>
</dbReference>
<dbReference type="SUPFAM" id="SSF103190">
    <property type="entry name" value="Sensory domain-like"/>
    <property type="match status" value="1"/>
</dbReference>
<organism evidence="11">
    <name type="scientific">bioreactor metagenome</name>
    <dbReference type="NCBI Taxonomy" id="1076179"/>
    <lineage>
        <taxon>unclassified sequences</taxon>
        <taxon>metagenomes</taxon>
        <taxon>ecological metagenomes</taxon>
    </lineage>
</organism>
<keyword evidence="5 8" id="KW-0472">Membrane</keyword>
<feature type="transmembrane region" description="Helical" evidence="8">
    <location>
        <begin position="37"/>
        <end position="57"/>
    </location>
</feature>
<evidence type="ECO:0000313" key="11">
    <source>
        <dbReference type="EMBL" id="MPL75026.1"/>
    </source>
</evidence>
<dbReference type="InterPro" id="IPR003660">
    <property type="entry name" value="HAMP_dom"/>
</dbReference>
<evidence type="ECO:0000256" key="6">
    <source>
        <dbReference type="ARBA" id="ARBA00023224"/>
    </source>
</evidence>
<dbReference type="Gene3D" id="6.10.340.10">
    <property type="match status" value="1"/>
</dbReference>
<sequence>MILQNKKYLLKIIIEILFAGEYTKGARKMNIRIGTKLTLYTIAIVLTISFLVGAFSIQDMKTQVNSAMTEKAKGDIQTGLAIIDQMYPGPWSTSDGVLYKGNTKMNNEITIIDHIGNLTNDTVTLFLGDTRVATNVQRDGKRMTGTQASREVAEKVLKQGEMYLGEADVVGVKYQTAYVPIKNAAGDTMGMFYVGASKQVVDDLQAQFIKKMIAVVGAILLATFVFAWYIAKRATAPILMILASTQKVAAGDLTVEELTVSTKDEIGQLAAGFNGMTVEMRNLIKAVAHSVEQVAAASEELTASADQSAGAANHIAESINDVAAGTERQLTAINSSSEIIGKMAVGIEHIAANSNDLATLAGQTTLAVNQGEKTVAMTIDQMSNVEKTVSRSSQVVAKLGERSEEIGRIVTTISNIAGQTNLLALNAAIEAARAGEHGRGFAVVADEVRKLAEQSKIAAEEIARLIIEIQNDTQAAIVAMHTGDQEVKTGLDAVNTTGEAFRSIALLINDMIKQISGVSVEVRQMADGSRQIVTAVDAIAHISQETAGQSQTVSAATEEQSAAMQEIAASSQALANMAEELQKAVMVFRV</sequence>
<dbReference type="SMART" id="SM00283">
    <property type="entry name" value="MA"/>
    <property type="match status" value="1"/>
</dbReference>
<feature type="transmembrane region" description="Helical" evidence="8">
    <location>
        <begin position="212"/>
        <end position="231"/>
    </location>
</feature>
<comment type="caution">
    <text evidence="11">The sequence shown here is derived from an EMBL/GenBank/DDBJ whole genome shotgun (WGS) entry which is preliminary data.</text>
</comment>
<dbReference type="Pfam" id="PF00015">
    <property type="entry name" value="MCPsignal"/>
    <property type="match status" value="1"/>
</dbReference>
<name>A0A644U7V2_9ZZZZ</name>
<evidence type="ECO:0000256" key="2">
    <source>
        <dbReference type="ARBA" id="ARBA00022475"/>
    </source>
</evidence>
<gene>
    <name evidence="11" type="ORF">SDC9_20845</name>
</gene>
<keyword evidence="2" id="KW-1003">Cell membrane</keyword>
<dbReference type="PROSITE" id="PS50885">
    <property type="entry name" value="HAMP"/>
    <property type="match status" value="1"/>
</dbReference>
<dbReference type="SMART" id="SM00304">
    <property type="entry name" value="HAMP"/>
    <property type="match status" value="1"/>
</dbReference>
<dbReference type="Pfam" id="PF17202">
    <property type="entry name" value="sCache_3_3"/>
    <property type="match status" value="1"/>
</dbReference>
<dbReference type="SUPFAM" id="SSF58104">
    <property type="entry name" value="Methyl-accepting chemotaxis protein (MCP) signaling domain"/>
    <property type="match status" value="1"/>
</dbReference>
<dbReference type="GO" id="GO:0007165">
    <property type="term" value="P:signal transduction"/>
    <property type="evidence" value="ECO:0007669"/>
    <property type="project" value="UniProtKB-KW"/>
</dbReference>
<evidence type="ECO:0000256" key="8">
    <source>
        <dbReference type="SAM" id="Phobius"/>
    </source>
</evidence>
<accession>A0A644U7V2</accession>
<comment type="subcellular location">
    <subcellularLocation>
        <location evidence="1">Cell membrane</location>
        <topology evidence="1">Multi-pass membrane protein</topology>
    </subcellularLocation>
</comment>
<keyword evidence="3 8" id="KW-0812">Transmembrane</keyword>
<dbReference type="Pfam" id="PF00672">
    <property type="entry name" value="HAMP"/>
    <property type="match status" value="1"/>
</dbReference>
<evidence type="ECO:0000256" key="3">
    <source>
        <dbReference type="ARBA" id="ARBA00022692"/>
    </source>
</evidence>
<evidence type="ECO:0000259" key="9">
    <source>
        <dbReference type="PROSITE" id="PS50111"/>
    </source>
</evidence>
<evidence type="ECO:0000256" key="4">
    <source>
        <dbReference type="ARBA" id="ARBA00022989"/>
    </source>
</evidence>
<dbReference type="InterPro" id="IPR033463">
    <property type="entry name" value="sCache_3"/>
</dbReference>
<dbReference type="CDD" id="cd11386">
    <property type="entry name" value="MCP_signal"/>
    <property type="match status" value="1"/>
</dbReference>
<dbReference type="Gene3D" id="1.10.287.950">
    <property type="entry name" value="Methyl-accepting chemotaxis protein"/>
    <property type="match status" value="1"/>
</dbReference>
<comment type="similarity">
    <text evidence="7">Belongs to the methyl-accepting chemotaxis (MCP) protein family.</text>
</comment>
<dbReference type="InterPro" id="IPR029151">
    <property type="entry name" value="Sensor-like_sf"/>
</dbReference>
<dbReference type="PROSITE" id="PS50111">
    <property type="entry name" value="CHEMOTAXIS_TRANSDUC_2"/>
    <property type="match status" value="1"/>
</dbReference>
<dbReference type="AlphaFoldDB" id="A0A644U7V2"/>
<reference evidence="11" key="1">
    <citation type="submission" date="2019-08" db="EMBL/GenBank/DDBJ databases">
        <authorList>
            <person name="Kucharzyk K."/>
            <person name="Murdoch R.W."/>
            <person name="Higgins S."/>
            <person name="Loffler F."/>
        </authorList>
    </citation>
    <scope>NUCLEOTIDE SEQUENCE</scope>
</reference>
<keyword evidence="4 8" id="KW-1133">Transmembrane helix</keyword>
<keyword evidence="6" id="KW-0807">Transducer</keyword>
<protein>
    <recommendedName>
        <fullName evidence="12">Methyl-accepting chemotaxis protein McpB</fullName>
    </recommendedName>
</protein>
<evidence type="ECO:0000256" key="7">
    <source>
        <dbReference type="ARBA" id="ARBA00029447"/>
    </source>
</evidence>
<evidence type="ECO:0008006" key="12">
    <source>
        <dbReference type="Google" id="ProtNLM"/>
    </source>
</evidence>
<evidence type="ECO:0000256" key="1">
    <source>
        <dbReference type="ARBA" id="ARBA00004651"/>
    </source>
</evidence>
<feature type="domain" description="Methyl-accepting transducer" evidence="9">
    <location>
        <begin position="304"/>
        <end position="540"/>
    </location>
</feature>
<dbReference type="EMBL" id="VSSQ01000085">
    <property type="protein sequence ID" value="MPL75026.1"/>
    <property type="molecule type" value="Genomic_DNA"/>
</dbReference>
<evidence type="ECO:0000259" key="10">
    <source>
        <dbReference type="PROSITE" id="PS50885"/>
    </source>
</evidence>
<dbReference type="CDD" id="cd06225">
    <property type="entry name" value="HAMP"/>
    <property type="match status" value="1"/>
</dbReference>
<feature type="domain" description="HAMP" evidence="10">
    <location>
        <begin position="232"/>
        <end position="285"/>
    </location>
</feature>
<dbReference type="PANTHER" id="PTHR32089:SF112">
    <property type="entry name" value="LYSOZYME-LIKE PROTEIN-RELATED"/>
    <property type="match status" value="1"/>
</dbReference>